<dbReference type="InterPro" id="IPR014710">
    <property type="entry name" value="RmlC-like_jellyroll"/>
</dbReference>
<dbReference type="RefSeq" id="WP_182493925.1">
    <property type="nucleotide sequence ID" value="NZ_JACJIS010000002.1"/>
</dbReference>
<dbReference type="InterPro" id="IPR000595">
    <property type="entry name" value="cNMP-bd_dom"/>
</dbReference>
<evidence type="ECO:0000313" key="3">
    <source>
        <dbReference type="Proteomes" id="UP000555003"/>
    </source>
</evidence>
<organism evidence="2 3">
    <name type="scientific">Flavobacterium gossypii</name>
    <dbReference type="NCBI Taxonomy" id="1646119"/>
    <lineage>
        <taxon>Bacteria</taxon>
        <taxon>Pseudomonadati</taxon>
        <taxon>Bacteroidota</taxon>
        <taxon>Flavobacteriia</taxon>
        <taxon>Flavobacteriales</taxon>
        <taxon>Flavobacteriaceae</taxon>
        <taxon>Flavobacterium</taxon>
    </lineage>
</organism>
<protein>
    <submittedName>
        <fullName evidence="2">CRP-like cAMP-binding protein</fullName>
    </submittedName>
</protein>
<gene>
    <name evidence="2" type="ORF">GGR22_002534</name>
</gene>
<name>A0ABR6DRQ3_9FLAO</name>
<dbReference type="Pfam" id="PF00027">
    <property type="entry name" value="cNMP_binding"/>
    <property type="match status" value="1"/>
</dbReference>
<accession>A0ABR6DRQ3</accession>
<dbReference type="Proteomes" id="UP000555003">
    <property type="component" value="Unassembled WGS sequence"/>
</dbReference>
<comment type="caution">
    <text evidence="2">The sequence shown here is derived from an EMBL/GenBank/DDBJ whole genome shotgun (WGS) entry which is preliminary data.</text>
</comment>
<evidence type="ECO:0000313" key="2">
    <source>
        <dbReference type="EMBL" id="MBA9074367.1"/>
    </source>
</evidence>
<dbReference type="SUPFAM" id="SSF51206">
    <property type="entry name" value="cAMP-binding domain-like"/>
    <property type="match status" value="1"/>
</dbReference>
<dbReference type="CDD" id="cd00038">
    <property type="entry name" value="CAP_ED"/>
    <property type="match status" value="1"/>
</dbReference>
<proteinExistence type="predicted"/>
<dbReference type="InterPro" id="IPR018490">
    <property type="entry name" value="cNMP-bd_dom_sf"/>
</dbReference>
<evidence type="ECO:0000259" key="1">
    <source>
        <dbReference type="Pfam" id="PF00027"/>
    </source>
</evidence>
<sequence>MLEKLKEAVDSVLRFTAEEWEAYTHRIEIKHFKKGDVLCDVGQVENYIYFLNSGATRNFFIKDGKELTVDFRLEGTFVAAYYSFLSRKPSPIRIEAITDIEACCIPHSSLYLFYKKHKNGEKLGRLMAEIQYMKRLEREIEILSMTAEERYALLLKQNPALVSAISVKHLSSYLGIHPESLSRIRKQVAAKLT</sequence>
<dbReference type="EMBL" id="JACJIS010000002">
    <property type="protein sequence ID" value="MBA9074367.1"/>
    <property type="molecule type" value="Genomic_DNA"/>
</dbReference>
<reference evidence="2 3" key="1">
    <citation type="submission" date="2020-08" db="EMBL/GenBank/DDBJ databases">
        <title>Genomic Encyclopedia of Type Strains, Phase IV (KMG-IV): sequencing the most valuable type-strain genomes for metagenomic binning, comparative biology and taxonomic classification.</title>
        <authorList>
            <person name="Goeker M."/>
        </authorList>
    </citation>
    <scope>NUCLEOTIDE SEQUENCE [LARGE SCALE GENOMIC DNA]</scope>
    <source>
        <strain evidence="2 3">DSM 100397</strain>
    </source>
</reference>
<feature type="domain" description="Cyclic nucleotide-binding" evidence="1">
    <location>
        <begin position="30"/>
        <end position="116"/>
    </location>
</feature>
<dbReference type="Gene3D" id="2.60.120.10">
    <property type="entry name" value="Jelly Rolls"/>
    <property type="match status" value="1"/>
</dbReference>
<keyword evidence="3" id="KW-1185">Reference proteome</keyword>